<dbReference type="GO" id="GO:0008658">
    <property type="term" value="F:penicillin binding"/>
    <property type="evidence" value="ECO:0007669"/>
    <property type="project" value="InterPro"/>
</dbReference>
<keyword evidence="18" id="KW-1185">Reference proteome</keyword>
<evidence type="ECO:0000313" key="18">
    <source>
        <dbReference type="Proteomes" id="UP000063699"/>
    </source>
</evidence>
<feature type="domain" description="Glycosyl transferase family 51" evidence="16">
    <location>
        <begin position="66"/>
        <end position="252"/>
    </location>
</feature>
<dbReference type="GO" id="GO:0071555">
    <property type="term" value="P:cell wall organization"/>
    <property type="evidence" value="ECO:0007669"/>
    <property type="project" value="UniProtKB-KW"/>
</dbReference>
<dbReference type="KEGG" id="kphy:AOZ06_32310"/>
<keyword evidence="8" id="KW-0133">Cell shape</keyword>
<protein>
    <submittedName>
        <fullName evidence="17">Penicillin-binding protein</fullName>
    </submittedName>
</protein>
<evidence type="ECO:0000259" key="15">
    <source>
        <dbReference type="Pfam" id="PF00905"/>
    </source>
</evidence>
<dbReference type="InterPro" id="IPR023346">
    <property type="entry name" value="Lysozyme-like_dom_sf"/>
</dbReference>
<dbReference type="Pfam" id="PF00912">
    <property type="entry name" value="Transgly"/>
    <property type="match status" value="1"/>
</dbReference>
<dbReference type="PANTHER" id="PTHR32282:SF33">
    <property type="entry name" value="PEPTIDOGLYCAN GLYCOSYLTRANSFERASE"/>
    <property type="match status" value="1"/>
</dbReference>
<dbReference type="GO" id="GO:0009002">
    <property type="term" value="F:serine-type D-Ala-D-Ala carboxypeptidase activity"/>
    <property type="evidence" value="ECO:0007669"/>
    <property type="project" value="UniProtKB-EC"/>
</dbReference>
<comment type="similarity">
    <text evidence="1">In the C-terminal section; belongs to the transpeptidase family.</text>
</comment>
<dbReference type="Gene3D" id="1.10.3810.10">
    <property type="entry name" value="Biosynthetic peptidoglycan transglycosylase-like"/>
    <property type="match status" value="1"/>
</dbReference>
<evidence type="ECO:0000256" key="14">
    <source>
        <dbReference type="SAM" id="MobiDB-lite"/>
    </source>
</evidence>
<proteinExistence type="inferred from homology"/>
<keyword evidence="4" id="KW-0645">Protease</keyword>
<feature type="domain" description="Penicillin-binding protein transpeptidase" evidence="15">
    <location>
        <begin position="358"/>
        <end position="615"/>
    </location>
</feature>
<dbReference type="PANTHER" id="PTHR32282">
    <property type="entry name" value="BINDING PROTEIN TRANSPEPTIDASE, PUTATIVE-RELATED"/>
    <property type="match status" value="1"/>
</dbReference>
<evidence type="ECO:0000256" key="10">
    <source>
        <dbReference type="ARBA" id="ARBA00023268"/>
    </source>
</evidence>
<evidence type="ECO:0000259" key="16">
    <source>
        <dbReference type="Pfam" id="PF00912"/>
    </source>
</evidence>
<comment type="catalytic activity">
    <reaction evidence="12">
        <text>Preferential cleavage: (Ac)2-L-Lys-D-Ala-|-D-Ala. Also transpeptidation of peptidyl-alanyl moieties that are N-acyl substituents of D-alanine.</text>
        <dbReference type="EC" id="3.4.16.4"/>
    </reaction>
</comment>
<comment type="catalytic activity">
    <reaction evidence="13">
        <text>[GlcNAc-(1-&gt;4)-Mur2Ac(oyl-L-Ala-gamma-D-Glu-L-Lys-D-Ala-D-Ala)](n)-di-trans,octa-cis-undecaprenyl diphosphate + beta-D-GlcNAc-(1-&gt;4)-Mur2Ac(oyl-L-Ala-gamma-D-Glu-L-Lys-D-Ala-D-Ala)-di-trans,octa-cis-undecaprenyl diphosphate = [GlcNAc-(1-&gt;4)-Mur2Ac(oyl-L-Ala-gamma-D-Glu-L-Lys-D-Ala-D-Ala)](n+1)-di-trans,octa-cis-undecaprenyl diphosphate + di-trans,octa-cis-undecaprenyl diphosphate + H(+)</text>
        <dbReference type="Rhea" id="RHEA:23708"/>
        <dbReference type="Rhea" id="RHEA-COMP:9602"/>
        <dbReference type="Rhea" id="RHEA-COMP:9603"/>
        <dbReference type="ChEBI" id="CHEBI:15378"/>
        <dbReference type="ChEBI" id="CHEBI:58405"/>
        <dbReference type="ChEBI" id="CHEBI:60033"/>
        <dbReference type="ChEBI" id="CHEBI:78435"/>
        <dbReference type="EC" id="2.4.99.28"/>
    </reaction>
</comment>
<dbReference type="SUPFAM" id="SSF56601">
    <property type="entry name" value="beta-lactamase/transpeptidase-like"/>
    <property type="match status" value="1"/>
</dbReference>
<dbReference type="InterPro" id="IPR012338">
    <property type="entry name" value="Beta-lactam/transpept-like"/>
</dbReference>
<organism evidence="17 18">
    <name type="scientific">Kibdelosporangium phytohabitans</name>
    <dbReference type="NCBI Taxonomy" id="860235"/>
    <lineage>
        <taxon>Bacteria</taxon>
        <taxon>Bacillati</taxon>
        <taxon>Actinomycetota</taxon>
        <taxon>Actinomycetes</taxon>
        <taxon>Pseudonocardiales</taxon>
        <taxon>Pseudonocardiaceae</taxon>
        <taxon>Kibdelosporangium</taxon>
    </lineage>
</organism>
<evidence type="ECO:0000256" key="12">
    <source>
        <dbReference type="ARBA" id="ARBA00034000"/>
    </source>
</evidence>
<gene>
    <name evidence="17" type="ORF">AOZ06_32310</name>
</gene>
<evidence type="ECO:0000313" key="17">
    <source>
        <dbReference type="EMBL" id="ALG10949.1"/>
    </source>
</evidence>
<keyword evidence="3" id="KW-0121">Carboxypeptidase</keyword>
<dbReference type="InterPro" id="IPR050396">
    <property type="entry name" value="Glycosyltr_51/Transpeptidase"/>
</dbReference>
<dbReference type="InterPro" id="IPR036950">
    <property type="entry name" value="PBP_transglycosylase"/>
</dbReference>
<evidence type="ECO:0000256" key="13">
    <source>
        <dbReference type="ARBA" id="ARBA00049902"/>
    </source>
</evidence>
<feature type="region of interest" description="Disordered" evidence="14">
    <location>
        <begin position="486"/>
        <end position="508"/>
    </location>
</feature>
<evidence type="ECO:0000256" key="9">
    <source>
        <dbReference type="ARBA" id="ARBA00022984"/>
    </source>
</evidence>
<evidence type="ECO:0000256" key="11">
    <source>
        <dbReference type="ARBA" id="ARBA00023316"/>
    </source>
</evidence>
<dbReference type="SUPFAM" id="SSF53955">
    <property type="entry name" value="Lysozyme-like"/>
    <property type="match status" value="1"/>
</dbReference>
<evidence type="ECO:0000256" key="7">
    <source>
        <dbReference type="ARBA" id="ARBA00022801"/>
    </source>
</evidence>
<comment type="similarity">
    <text evidence="2">In the N-terminal section; belongs to the glycosyltransferase 51 family.</text>
</comment>
<dbReference type="OrthoDB" id="9766909at2"/>
<dbReference type="AlphaFoldDB" id="A0A0N9HZ49"/>
<evidence type="ECO:0000256" key="6">
    <source>
        <dbReference type="ARBA" id="ARBA00022679"/>
    </source>
</evidence>
<keyword evidence="7" id="KW-0378">Hydrolase</keyword>
<dbReference type="Proteomes" id="UP000063699">
    <property type="component" value="Chromosome"/>
</dbReference>
<evidence type="ECO:0000256" key="4">
    <source>
        <dbReference type="ARBA" id="ARBA00022670"/>
    </source>
</evidence>
<keyword evidence="11" id="KW-0961">Cell wall biogenesis/degradation</keyword>
<sequence>MGASRNLLKLVGGCAAGGALLAGILAPVSIGAGLAAVDVSDSVIGIVPASISKQLPGVTTLTDRNGTPIATVFDQYRIPVGADRISQAMKNALVSIEDRRFYQEHGIDPQGVARAAIADVTGGDHQGGSTITQQLVKNYLINVIDKDNPAAQAADRADTLTRKMREARTAIELDENLSKDEILSGYLNVVEFTGKVYGVEAAARAYFGTTADKLTVAQAALLAGMVNNPTTFNPYAHPVAAQRRRDLVIDTMLATKAVDQTTAARAKAEPLGVSGPAVPSSTCFSAQPDAGFFCQYALSYLRSAGVTQEQLTNGGLTIKTTMDSQVSAAAKDAVNANVPVTQPGVANTMAIVSPGNTSHEVLALVANRSLGTDAAQGQTTRNLVTDVSDPFGAGSVFKIFTAAAALESGAATLDTQLPNPPSQCFPLPGNRKCYTVHNDGTYSDPISLANGLATSPNTAFVGLEQRVGVPQVVAMASRLGMRSSMQTNNVGQQPDAGSNDPQRNQTQTQYFQDKPSFTLGDSPVSPLELANVPATLMSGGVWCPPTPILSVTDAAANAVPVTNAACEQVTSSDVASTLMTGLSQDTVSGTTAASARAAGWTRPDIGKTGTTQTNQSVAFVGGVDNYAVSSLVFADGNKPGQLCPGNPVHIGSCGHGAFGGTVAAPPYFKAMKTVLGGR</sequence>
<keyword evidence="6" id="KW-0808">Transferase</keyword>
<dbReference type="Gene3D" id="3.40.710.10">
    <property type="entry name" value="DD-peptidase/beta-lactamase superfamily"/>
    <property type="match status" value="1"/>
</dbReference>
<dbReference type="InterPro" id="IPR001264">
    <property type="entry name" value="Glyco_trans_51"/>
</dbReference>
<dbReference type="InterPro" id="IPR001460">
    <property type="entry name" value="PCN-bd_Tpept"/>
</dbReference>
<evidence type="ECO:0000256" key="2">
    <source>
        <dbReference type="ARBA" id="ARBA00007739"/>
    </source>
</evidence>
<keyword evidence="9" id="KW-0573">Peptidoglycan synthesis</keyword>
<dbReference type="GO" id="GO:0008955">
    <property type="term" value="F:peptidoglycan glycosyltransferase activity"/>
    <property type="evidence" value="ECO:0007669"/>
    <property type="project" value="UniProtKB-EC"/>
</dbReference>
<dbReference type="GO" id="GO:0006508">
    <property type="term" value="P:proteolysis"/>
    <property type="evidence" value="ECO:0007669"/>
    <property type="project" value="UniProtKB-KW"/>
</dbReference>
<evidence type="ECO:0000256" key="3">
    <source>
        <dbReference type="ARBA" id="ARBA00022645"/>
    </source>
</evidence>
<dbReference type="EMBL" id="CP012752">
    <property type="protein sequence ID" value="ALG10949.1"/>
    <property type="molecule type" value="Genomic_DNA"/>
</dbReference>
<evidence type="ECO:0000256" key="1">
    <source>
        <dbReference type="ARBA" id="ARBA00007090"/>
    </source>
</evidence>
<dbReference type="Pfam" id="PF00905">
    <property type="entry name" value="Transpeptidase"/>
    <property type="match status" value="1"/>
</dbReference>
<accession>A0A0N9HZ49</accession>
<keyword evidence="10" id="KW-0511">Multifunctional enzyme</keyword>
<dbReference type="FunFam" id="1.10.3810.10:FF:000001">
    <property type="entry name" value="Penicillin-binding protein 1A"/>
    <property type="match status" value="1"/>
</dbReference>
<dbReference type="GO" id="GO:0030288">
    <property type="term" value="C:outer membrane-bounded periplasmic space"/>
    <property type="evidence" value="ECO:0007669"/>
    <property type="project" value="TreeGrafter"/>
</dbReference>
<reference evidence="17 18" key="1">
    <citation type="submission" date="2015-07" db="EMBL/GenBank/DDBJ databases">
        <title>Genome sequencing of Kibdelosporangium phytohabitans.</title>
        <authorList>
            <person name="Qin S."/>
            <person name="Xing K."/>
        </authorList>
    </citation>
    <scope>NUCLEOTIDE SEQUENCE [LARGE SCALE GENOMIC DNA]</scope>
    <source>
        <strain evidence="17 18">KLBMP1111</strain>
    </source>
</reference>
<dbReference type="STRING" id="860235.AOZ06_32310"/>
<dbReference type="GO" id="GO:0008360">
    <property type="term" value="P:regulation of cell shape"/>
    <property type="evidence" value="ECO:0007669"/>
    <property type="project" value="UniProtKB-KW"/>
</dbReference>
<dbReference type="GO" id="GO:0009252">
    <property type="term" value="P:peptidoglycan biosynthetic process"/>
    <property type="evidence" value="ECO:0007669"/>
    <property type="project" value="UniProtKB-KW"/>
</dbReference>
<keyword evidence="5" id="KW-0328">Glycosyltransferase</keyword>
<evidence type="ECO:0000256" key="8">
    <source>
        <dbReference type="ARBA" id="ARBA00022960"/>
    </source>
</evidence>
<name>A0A0N9HZ49_9PSEU</name>
<evidence type="ECO:0000256" key="5">
    <source>
        <dbReference type="ARBA" id="ARBA00022676"/>
    </source>
</evidence>